<dbReference type="RefSeq" id="WP_079556065.1">
    <property type="nucleotide sequence ID" value="NZ_CP021904.1"/>
</dbReference>
<dbReference type="EMBL" id="FUYV01000001">
    <property type="protein sequence ID" value="SKB35049.1"/>
    <property type="molecule type" value="Genomic_DNA"/>
</dbReference>
<dbReference type="Proteomes" id="UP000191055">
    <property type="component" value="Unassembled WGS sequence"/>
</dbReference>
<dbReference type="Pfam" id="PF01156">
    <property type="entry name" value="IU_nuc_hydro"/>
    <property type="match status" value="1"/>
</dbReference>
<dbReference type="InterPro" id="IPR036452">
    <property type="entry name" value="Ribo_hydro-like"/>
</dbReference>
<dbReference type="GO" id="GO:0016799">
    <property type="term" value="F:hydrolase activity, hydrolyzing N-glycosyl compounds"/>
    <property type="evidence" value="ECO:0007669"/>
    <property type="project" value="InterPro"/>
</dbReference>
<dbReference type="Gene3D" id="3.90.245.10">
    <property type="entry name" value="Ribonucleoside hydrolase-like"/>
    <property type="match status" value="1"/>
</dbReference>
<dbReference type="KEGG" id="asx:CDL62_05745"/>
<sequence length="349" mass="39036">MANNKIKTIVLLVLILGLITRSPAQVKIIFDTDIGGDADDLGALAMLHGFVKNGECELLAVMIWNTEKYAVPMVDAVNRFYGNSSIPIGVRSGGTHTVDFNHGKIIAENLPHKLKYEDVPETTDLYRKVLSKQQDSSIVLVCVGPLKNIKRVLETTSCEHSELNGKELLHKKVKKMVIMGGEYPEGEWEWNFCGGMPGVTKFVLENLEMPVVFSGYELGLQIQTGYAFNNIDQNHPLYLGFKHFSKHAPWMKENFQGRILNNATYDQTAVLYAVRGGVGLWWDKITGGHNKADENGGNRWIKGTVTNHSYLRLLEDSSKLGSLIEDLMLFDICNNQSGIHQEQQISKID</sequence>
<dbReference type="PANTHER" id="PTHR43264:SF1">
    <property type="entry name" value="INOSINE_URIDINE-PREFERRING NUCLEOSIDE HYDROLASE DOMAIN-CONTAINING PROTEIN"/>
    <property type="match status" value="1"/>
</dbReference>
<reference evidence="2 3" key="1">
    <citation type="submission" date="2017-02" db="EMBL/GenBank/DDBJ databases">
        <authorList>
            <person name="Peterson S.W."/>
        </authorList>
    </citation>
    <scope>NUCLEOTIDE SEQUENCE [LARGE SCALE GENOMIC DNA]</scope>
    <source>
        <strain evidence="2 3">DSM 24412</strain>
    </source>
</reference>
<protein>
    <submittedName>
        <fullName evidence="2">Inosine-uridine nucleoside N-ribohydrolase</fullName>
    </submittedName>
</protein>
<evidence type="ECO:0000313" key="3">
    <source>
        <dbReference type="Proteomes" id="UP000191055"/>
    </source>
</evidence>
<accession>A0A1T5AJP3</accession>
<dbReference type="OrthoDB" id="128573at2"/>
<proteinExistence type="predicted"/>
<dbReference type="SUPFAM" id="SSF53590">
    <property type="entry name" value="Nucleoside hydrolase"/>
    <property type="match status" value="1"/>
</dbReference>
<keyword evidence="2" id="KW-0378">Hydrolase</keyword>
<keyword evidence="3" id="KW-1185">Reference proteome</keyword>
<dbReference type="STRING" id="889453.SAMN03080601_00291"/>
<feature type="domain" description="Inosine/uridine-preferring nucleoside hydrolase" evidence="1">
    <location>
        <begin position="28"/>
        <end position="275"/>
    </location>
</feature>
<name>A0A1T5AJP3_9BACT</name>
<gene>
    <name evidence="2" type="ORF">SAMN03080601_00291</name>
</gene>
<dbReference type="PANTHER" id="PTHR43264">
    <property type="match status" value="1"/>
</dbReference>
<evidence type="ECO:0000313" key="2">
    <source>
        <dbReference type="EMBL" id="SKB35049.1"/>
    </source>
</evidence>
<organism evidence="2 3">
    <name type="scientific">Alkalitalea saponilacus</name>
    <dbReference type="NCBI Taxonomy" id="889453"/>
    <lineage>
        <taxon>Bacteria</taxon>
        <taxon>Pseudomonadati</taxon>
        <taxon>Bacteroidota</taxon>
        <taxon>Bacteroidia</taxon>
        <taxon>Marinilabiliales</taxon>
        <taxon>Marinilabiliaceae</taxon>
        <taxon>Alkalitalea</taxon>
    </lineage>
</organism>
<dbReference type="InterPro" id="IPR001910">
    <property type="entry name" value="Inosine/uridine_hydrolase_dom"/>
</dbReference>
<dbReference type="AlphaFoldDB" id="A0A1T5AJP3"/>
<evidence type="ECO:0000259" key="1">
    <source>
        <dbReference type="Pfam" id="PF01156"/>
    </source>
</evidence>